<dbReference type="Pfam" id="PF01522">
    <property type="entry name" value="Polysacc_deac_1"/>
    <property type="match status" value="1"/>
</dbReference>
<protein>
    <submittedName>
        <fullName evidence="6">Glycosyltransferase, catalytic subunit of cellulose synthase and poly-beta-1,6-N-acetylglucosamine synthase</fullName>
    </submittedName>
</protein>
<dbReference type="InterPro" id="IPR002509">
    <property type="entry name" value="NODB_dom"/>
</dbReference>
<organism evidence="6 7">
    <name type="scientific">Pseudonocardia thermophila</name>
    <dbReference type="NCBI Taxonomy" id="1848"/>
    <lineage>
        <taxon>Bacteria</taxon>
        <taxon>Bacillati</taxon>
        <taxon>Actinomycetota</taxon>
        <taxon>Actinomycetes</taxon>
        <taxon>Pseudonocardiales</taxon>
        <taxon>Pseudonocardiaceae</taxon>
        <taxon>Pseudonocardia</taxon>
    </lineage>
</organism>
<keyword evidence="7" id="KW-1185">Reference proteome</keyword>
<feature type="transmembrane region" description="Helical" evidence="4">
    <location>
        <begin position="315"/>
        <end position="334"/>
    </location>
</feature>
<dbReference type="Gene3D" id="3.90.550.10">
    <property type="entry name" value="Spore Coat Polysaccharide Biosynthesis Protein SpsA, Chain A"/>
    <property type="match status" value="1"/>
</dbReference>
<dbReference type="PROSITE" id="PS51677">
    <property type="entry name" value="NODB"/>
    <property type="match status" value="1"/>
</dbReference>
<dbReference type="InterPro" id="IPR029044">
    <property type="entry name" value="Nucleotide-diphossugar_trans"/>
</dbReference>
<evidence type="ECO:0000259" key="5">
    <source>
        <dbReference type="PROSITE" id="PS51677"/>
    </source>
</evidence>
<comment type="similarity">
    <text evidence="1">Belongs to the glycosyltransferase 2 family.</text>
</comment>
<keyword evidence="3 6" id="KW-0808">Transferase</keyword>
<feature type="transmembrane region" description="Helical" evidence="4">
    <location>
        <begin position="596"/>
        <end position="619"/>
    </location>
</feature>
<keyword evidence="4" id="KW-0472">Membrane</keyword>
<dbReference type="CDD" id="cd06423">
    <property type="entry name" value="CESA_like"/>
    <property type="match status" value="1"/>
</dbReference>
<dbReference type="Proteomes" id="UP000184363">
    <property type="component" value="Unassembled WGS sequence"/>
</dbReference>
<name>A0A1M7AUW1_PSETH</name>
<evidence type="ECO:0000256" key="4">
    <source>
        <dbReference type="SAM" id="Phobius"/>
    </source>
</evidence>
<dbReference type="Gene3D" id="3.20.20.370">
    <property type="entry name" value="Glycoside hydrolase/deacetylase"/>
    <property type="match status" value="1"/>
</dbReference>
<reference evidence="6 7" key="1">
    <citation type="submission" date="2016-11" db="EMBL/GenBank/DDBJ databases">
        <authorList>
            <person name="Jaros S."/>
            <person name="Januszkiewicz K."/>
            <person name="Wedrychowicz H."/>
        </authorList>
    </citation>
    <scope>NUCLEOTIDE SEQUENCE [LARGE SCALE GENOMIC DNA]</scope>
    <source>
        <strain evidence="6 7">DSM 43832</strain>
    </source>
</reference>
<proteinExistence type="inferred from homology"/>
<evidence type="ECO:0000256" key="1">
    <source>
        <dbReference type="ARBA" id="ARBA00006739"/>
    </source>
</evidence>
<dbReference type="SUPFAM" id="SSF88713">
    <property type="entry name" value="Glycoside hydrolase/deacetylase"/>
    <property type="match status" value="1"/>
</dbReference>
<dbReference type="RefSeq" id="WP_073460375.1">
    <property type="nucleotide sequence ID" value="NZ_FRAP01000030.1"/>
</dbReference>
<dbReference type="PANTHER" id="PTHR43630">
    <property type="entry name" value="POLY-BETA-1,6-N-ACETYL-D-GLUCOSAMINE SYNTHASE"/>
    <property type="match status" value="1"/>
</dbReference>
<dbReference type="PANTHER" id="PTHR43630:SF1">
    <property type="entry name" value="POLY-BETA-1,6-N-ACETYL-D-GLUCOSAMINE SYNTHASE"/>
    <property type="match status" value="1"/>
</dbReference>
<evidence type="ECO:0000313" key="7">
    <source>
        <dbReference type="Proteomes" id="UP000184363"/>
    </source>
</evidence>
<dbReference type="GO" id="GO:0016757">
    <property type="term" value="F:glycosyltransferase activity"/>
    <property type="evidence" value="ECO:0007669"/>
    <property type="project" value="UniProtKB-KW"/>
</dbReference>
<feature type="domain" description="NodB homology" evidence="5">
    <location>
        <begin position="84"/>
        <end position="271"/>
    </location>
</feature>
<dbReference type="AlphaFoldDB" id="A0A1M7AUW1"/>
<keyword evidence="2" id="KW-0328">Glycosyltransferase</keyword>
<dbReference type="GO" id="GO:0005975">
    <property type="term" value="P:carbohydrate metabolic process"/>
    <property type="evidence" value="ECO:0007669"/>
    <property type="project" value="InterPro"/>
</dbReference>
<dbReference type="OrthoDB" id="9763050at2"/>
<feature type="transmembrane region" description="Helical" evidence="4">
    <location>
        <begin position="631"/>
        <end position="650"/>
    </location>
</feature>
<keyword evidence="4" id="KW-1133">Transmembrane helix</keyword>
<gene>
    <name evidence="6" type="ORF">SAMN05443637_13020</name>
</gene>
<dbReference type="Pfam" id="PF13641">
    <property type="entry name" value="Glyco_tranf_2_3"/>
    <property type="match status" value="1"/>
</dbReference>
<dbReference type="SUPFAM" id="SSF53448">
    <property type="entry name" value="Nucleotide-diphospho-sugar transferases"/>
    <property type="match status" value="1"/>
</dbReference>
<evidence type="ECO:0000313" key="6">
    <source>
        <dbReference type="EMBL" id="SHL46504.1"/>
    </source>
</evidence>
<evidence type="ECO:0000256" key="3">
    <source>
        <dbReference type="ARBA" id="ARBA00022679"/>
    </source>
</evidence>
<dbReference type="STRING" id="1848.SAMN05443637_13020"/>
<dbReference type="GO" id="GO:0016810">
    <property type="term" value="F:hydrolase activity, acting on carbon-nitrogen (but not peptide) bonds"/>
    <property type="evidence" value="ECO:0007669"/>
    <property type="project" value="InterPro"/>
</dbReference>
<feature type="transmembrane region" description="Helical" evidence="4">
    <location>
        <begin position="18"/>
        <end position="38"/>
    </location>
</feature>
<accession>A0A1M7AUW1</accession>
<dbReference type="EMBL" id="FRAP01000030">
    <property type="protein sequence ID" value="SHL46504.1"/>
    <property type="molecule type" value="Genomic_DNA"/>
</dbReference>
<evidence type="ECO:0000256" key="2">
    <source>
        <dbReference type="ARBA" id="ARBA00022676"/>
    </source>
</evidence>
<dbReference type="InterPro" id="IPR011330">
    <property type="entry name" value="Glyco_hydro/deAcase_b/a-brl"/>
</dbReference>
<keyword evidence="4" id="KW-0812">Transmembrane</keyword>
<sequence length="717" mass="76602">MAQQRVEQRRRALFRPRWLLLTAITAMFVAALITNGLATSQVGIDAAGAAPERGSTAVPDEIRDGGPVIDLTEGRVSSLSPAPRSVALTFDDGPDPEWTPQVLAVLAKHRVPGTFFVLGSRVARYPDLARAIAASGSEIGLHTFTHPDLSLIRPRRVDQEIATTQLAVAGATGRISYLVRPPYSSTADAVDDSSFAVLRRLGAAGYVTALVDSDTEDWTRPGVDAIADAVRSAAERGGIVLLHDAGGDRSQTVAALDRVIPELQAAGVTFTTVTGAVGLPPADSAAGPAPRAVGTVMMGAVATARAVADVLEVCLLVTGVLVLARLLVMSGVAIGHARRRRRTGPLPPWPDPVSVVVPAHNESRTIAATVRSLVAGTHPVEVIVVDDGSTDGTADVVRALGLPGVRVVRQPNAGKPAALNTGIAAASHEIVIMVDGDTVFERTSVAWLAARFADPEVGAVAGNARVADRRSLIARWQHIEYVIGFNIDRRVQDRWQAITTVPGAIGAYRRSVLGRVGGVSEDTLAEDTDLTIAIGRAGWRIVYEPDARAWTDAPSRFPQLWRQRYRWSYGVMQSLWKHRHAVVEPGRSGRIGRRGLVVTGLFQIVLPLAAPMIDVYLVYGLVFLDPLRTAAWWGAALLVQWTAGVIAFRLDREPLRDLWLLPLQQLVYRQLMYAVLVQSVLTALAGTRMSWQKVPRAGRFSAAPDSTALTGSPGGGS</sequence>